<protein>
    <submittedName>
        <fullName evidence="1">Uncharacterized protein</fullName>
    </submittedName>
</protein>
<accession>A0A5J5G3N7</accession>
<dbReference type="EMBL" id="VYKJ01000002">
    <property type="protein sequence ID" value="KAA9001628.1"/>
    <property type="molecule type" value="Genomic_DNA"/>
</dbReference>
<dbReference type="OrthoDB" id="6637683at2"/>
<proteinExistence type="predicted"/>
<keyword evidence="2" id="KW-1185">Reference proteome</keyword>
<sequence>MDNKIINDIKNFFESSKVDYTYFEKQLSENDRKDIAAISASIFIGNRSNAETLKIYVDILSRLNVDDFAYAITRLYEVYEKKKIPFTKEDKIKIVIAVLTSLKDIEGIDFDEYKRRLLHAISGAYKGDKYLVRDNGHHMPLYGWDS</sequence>
<comment type="caution">
    <text evidence="1">The sequence shown here is derived from an EMBL/GenBank/DDBJ whole genome shotgun (WGS) entry which is preliminary data.</text>
</comment>
<evidence type="ECO:0000313" key="1">
    <source>
        <dbReference type="EMBL" id="KAA9001628.1"/>
    </source>
</evidence>
<dbReference type="RefSeq" id="WP_150433872.1">
    <property type="nucleotide sequence ID" value="NZ_VYKJ01000002.1"/>
</dbReference>
<organism evidence="1 2">
    <name type="scientific">Affinibrenneria salicis</name>
    <dbReference type="NCBI Taxonomy" id="2590031"/>
    <lineage>
        <taxon>Bacteria</taxon>
        <taxon>Pseudomonadati</taxon>
        <taxon>Pseudomonadota</taxon>
        <taxon>Gammaproteobacteria</taxon>
        <taxon>Enterobacterales</taxon>
        <taxon>Pectobacteriaceae</taxon>
        <taxon>Affinibrenneria</taxon>
    </lineage>
</organism>
<dbReference type="Proteomes" id="UP000335415">
    <property type="component" value="Unassembled WGS sequence"/>
</dbReference>
<gene>
    <name evidence="1" type="ORF">FJU30_04865</name>
</gene>
<evidence type="ECO:0000313" key="2">
    <source>
        <dbReference type="Proteomes" id="UP000335415"/>
    </source>
</evidence>
<name>A0A5J5G3N7_9GAMM</name>
<reference evidence="1 2" key="1">
    <citation type="submission" date="2019-09" db="EMBL/GenBank/DDBJ databases">
        <authorList>
            <person name="Li Y."/>
        </authorList>
    </citation>
    <scope>NUCLEOTIDE SEQUENCE [LARGE SCALE GENOMIC DNA]</scope>
    <source>
        <strain evidence="1 2">L3-3HA</strain>
    </source>
</reference>
<dbReference type="AlphaFoldDB" id="A0A5J5G3N7"/>